<dbReference type="FunFam" id="1.10.10.10:FF:000001">
    <property type="entry name" value="LysR family transcriptional regulator"/>
    <property type="match status" value="1"/>
</dbReference>
<dbReference type="Gene3D" id="1.10.10.10">
    <property type="entry name" value="Winged helix-like DNA-binding domain superfamily/Winged helix DNA-binding domain"/>
    <property type="match status" value="1"/>
</dbReference>
<proteinExistence type="inferred from homology"/>
<dbReference type="GO" id="GO:0003700">
    <property type="term" value="F:DNA-binding transcription factor activity"/>
    <property type="evidence" value="ECO:0007669"/>
    <property type="project" value="InterPro"/>
</dbReference>
<evidence type="ECO:0000256" key="5">
    <source>
        <dbReference type="ARBA" id="ARBA00054626"/>
    </source>
</evidence>
<dbReference type="Pfam" id="PF03466">
    <property type="entry name" value="LysR_substrate"/>
    <property type="match status" value="1"/>
</dbReference>
<evidence type="ECO:0000256" key="6">
    <source>
        <dbReference type="ARBA" id="ARBA00067332"/>
    </source>
</evidence>
<evidence type="ECO:0000256" key="4">
    <source>
        <dbReference type="ARBA" id="ARBA00023163"/>
    </source>
</evidence>
<sequence length="298" mass="32332">MDRWQAMRVFVKVAETESFAAAGRQMHMSPPAVTRIVSSLEAVIGTRLLTRTTRSVKLTEAGARYFGDCQRLLTGLEEADAAAAGAYGKPTGTLTVTASVMFGTMFVLPIMTEYLDLYPEVTGRGLFVDRVVNIVDEGIDVAVRIGHLSDSGFTATRVGQIKRVICGSPAYFEKHGIPTVPNDLARHQIVASTSAWTSLEWRFGGAGKAAVRVNPRLFCNTNEAAIAAAARGWGLTRVLSYQIAPQLESGELQTVLSDYDEEALPIHVVHPDGRYASAKVRSFIDFAVGKLRANPHFS</sequence>
<dbReference type="Proteomes" id="UP000277279">
    <property type="component" value="Unassembled WGS sequence"/>
</dbReference>
<dbReference type="AlphaFoldDB" id="A0A427MA48"/>
<dbReference type="PANTHER" id="PTHR30537:SF5">
    <property type="entry name" value="HTH-TYPE TRANSCRIPTIONAL ACTIVATOR TTDR-RELATED"/>
    <property type="match status" value="1"/>
</dbReference>
<protein>
    <recommendedName>
        <fullName evidence="6">HTH-type transcriptional regulator TtuA</fullName>
    </recommendedName>
    <alternativeName>
        <fullName evidence="7">Tartrate utilization transcriptional regulator</fullName>
    </alternativeName>
</protein>
<reference evidence="9 10" key="1">
    <citation type="submission" date="2018-11" db="EMBL/GenBank/DDBJ databases">
        <authorList>
            <person name="Huo Y."/>
        </authorList>
    </citation>
    <scope>NUCLEOTIDE SEQUENCE [LARGE SCALE GENOMIC DNA]</scope>
    <source>
        <strain evidence="9 10">DSM 30132</strain>
    </source>
</reference>
<dbReference type="InterPro" id="IPR005119">
    <property type="entry name" value="LysR_subst-bd"/>
</dbReference>
<evidence type="ECO:0000313" key="9">
    <source>
        <dbReference type="EMBL" id="RSB63024.1"/>
    </source>
</evidence>
<dbReference type="SUPFAM" id="SSF46785">
    <property type="entry name" value="Winged helix' DNA-binding domain"/>
    <property type="match status" value="1"/>
</dbReference>
<gene>
    <name evidence="9" type="ORF">EFD55_29125</name>
</gene>
<dbReference type="GO" id="GO:0043565">
    <property type="term" value="F:sequence-specific DNA binding"/>
    <property type="evidence" value="ECO:0007669"/>
    <property type="project" value="TreeGrafter"/>
</dbReference>
<dbReference type="PANTHER" id="PTHR30537">
    <property type="entry name" value="HTH-TYPE TRANSCRIPTIONAL REGULATOR"/>
    <property type="match status" value="1"/>
</dbReference>
<dbReference type="OrthoDB" id="9786526at2"/>
<evidence type="ECO:0000259" key="8">
    <source>
        <dbReference type="PROSITE" id="PS50931"/>
    </source>
</evidence>
<name>A0A427MA48_9HYPH</name>
<dbReference type="InterPro" id="IPR000847">
    <property type="entry name" value="LysR_HTH_N"/>
</dbReference>
<dbReference type="InterPro" id="IPR036388">
    <property type="entry name" value="WH-like_DNA-bd_sf"/>
</dbReference>
<evidence type="ECO:0000256" key="7">
    <source>
        <dbReference type="ARBA" id="ARBA00083243"/>
    </source>
</evidence>
<keyword evidence="4" id="KW-0804">Transcription</keyword>
<evidence type="ECO:0000256" key="1">
    <source>
        <dbReference type="ARBA" id="ARBA00009437"/>
    </source>
</evidence>
<comment type="similarity">
    <text evidence="1">Belongs to the LysR transcriptional regulatory family.</text>
</comment>
<dbReference type="SUPFAM" id="SSF53850">
    <property type="entry name" value="Periplasmic binding protein-like II"/>
    <property type="match status" value="1"/>
</dbReference>
<dbReference type="Pfam" id="PF00126">
    <property type="entry name" value="HTH_1"/>
    <property type="match status" value="1"/>
</dbReference>
<dbReference type="PROSITE" id="PS50931">
    <property type="entry name" value="HTH_LYSR"/>
    <property type="match status" value="1"/>
</dbReference>
<organism evidence="9 10">
    <name type="scientific">Rhizobium pisi</name>
    <dbReference type="NCBI Taxonomy" id="574561"/>
    <lineage>
        <taxon>Bacteria</taxon>
        <taxon>Pseudomonadati</taxon>
        <taxon>Pseudomonadota</taxon>
        <taxon>Alphaproteobacteria</taxon>
        <taxon>Hyphomicrobiales</taxon>
        <taxon>Rhizobiaceae</taxon>
        <taxon>Rhizobium/Agrobacterium group</taxon>
        <taxon>Rhizobium</taxon>
    </lineage>
</organism>
<evidence type="ECO:0000256" key="3">
    <source>
        <dbReference type="ARBA" id="ARBA00023125"/>
    </source>
</evidence>
<keyword evidence="3" id="KW-0238">DNA-binding</keyword>
<keyword evidence="2" id="KW-0805">Transcription regulation</keyword>
<evidence type="ECO:0000313" key="10">
    <source>
        <dbReference type="Proteomes" id="UP000277279"/>
    </source>
</evidence>
<evidence type="ECO:0000256" key="2">
    <source>
        <dbReference type="ARBA" id="ARBA00023015"/>
    </source>
</evidence>
<dbReference type="InterPro" id="IPR058163">
    <property type="entry name" value="LysR-type_TF_proteobact-type"/>
</dbReference>
<dbReference type="InterPro" id="IPR036390">
    <property type="entry name" value="WH_DNA-bd_sf"/>
</dbReference>
<dbReference type="Gene3D" id="3.40.190.290">
    <property type="match status" value="1"/>
</dbReference>
<feature type="domain" description="HTH lysR-type" evidence="8">
    <location>
        <begin position="1"/>
        <end position="59"/>
    </location>
</feature>
<dbReference type="EMBL" id="RJJT01000029">
    <property type="protein sequence ID" value="RSB63024.1"/>
    <property type="molecule type" value="Genomic_DNA"/>
</dbReference>
<accession>A0A427MA48</accession>
<comment type="function">
    <text evidence="5">Transcriptional regulator of the ttuABCDE tartrate utilization operon.</text>
</comment>
<dbReference type="CDD" id="cd08471">
    <property type="entry name" value="PBP2_CrgA_like_2"/>
    <property type="match status" value="1"/>
</dbReference>
<dbReference type="RefSeq" id="WP_125849971.1">
    <property type="nucleotide sequence ID" value="NZ_JACHXH010000031.1"/>
</dbReference>
<dbReference type="GO" id="GO:0006351">
    <property type="term" value="P:DNA-templated transcription"/>
    <property type="evidence" value="ECO:0007669"/>
    <property type="project" value="TreeGrafter"/>
</dbReference>
<comment type="caution">
    <text evidence="9">The sequence shown here is derived from an EMBL/GenBank/DDBJ whole genome shotgun (WGS) entry which is preliminary data.</text>
</comment>